<dbReference type="GO" id="GO:0046872">
    <property type="term" value="F:metal ion binding"/>
    <property type="evidence" value="ECO:0007669"/>
    <property type="project" value="UniProtKB-KW"/>
</dbReference>
<feature type="binding site" evidence="4">
    <location>
        <begin position="13"/>
        <end position="17"/>
    </location>
    <ligand>
        <name>ATP</name>
        <dbReference type="ChEBI" id="CHEBI:30616"/>
    </ligand>
</feature>
<dbReference type="NCBIfam" id="TIGR02727">
    <property type="entry name" value="MTHFS_bact"/>
    <property type="match status" value="1"/>
</dbReference>
<dbReference type="PANTHER" id="PTHR23407">
    <property type="entry name" value="ATPASE INHIBITOR/5-FORMYLTETRAHYDROFOLATE CYCLO-LIGASE"/>
    <property type="match status" value="1"/>
</dbReference>
<evidence type="ECO:0000256" key="2">
    <source>
        <dbReference type="ARBA" id="ARBA00022741"/>
    </source>
</evidence>
<keyword evidence="5" id="KW-0460">Magnesium</keyword>
<keyword evidence="5" id="KW-0479">Metal-binding</keyword>
<dbReference type="Gene3D" id="3.40.50.10420">
    <property type="entry name" value="NagB/RpiA/CoA transferase-like"/>
    <property type="match status" value="1"/>
</dbReference>
<sequence length="195" mass="21220">MSYKPGVNLVTDKTALRARLRDRRRRLGAEVPGAAARAAALLPLERLPPFAAFSGYFPLGTELDPRPLMLRLAENGATPSLPVAVSRDEALEFRLWDPRDGLEPDSFGIPSPPAWADAVVPDLVIAPVLGFDRLGHRLGQGAGHYDRTLANLRAARPVFVIGLAYSGQEVDRLPVEPHDQRLDAILTETGYIEVG</sequence>
<evidence type="ECO:0000256" key="3">
    <source>
        <dbReference type="ARBA" id="ARBA00022840"/>
    </source>
</evidence>
<comment type="cofactor">
    <cofactor evidence="5">
        <name>Mg(2+)</name>
        <dbReference type="ChEBI" id="CHEBI:18420"/>
    </cofactor>
</comment>
<dbReference type="AlphaFoldDB" id="A0A328B2S8"/>
<dbReference type="PANTHER" id="PTHR23407:SF1">
    <property type="entry name" value="5-FORMYLTETRAHYDROFOLATE CYCLO-LIGASE"/>
    <property type="match status" value="1"/>
</dbReference>
<dbReference type="EMBL" id="QFYP01000001">
    <property type="protein sequence ID" value="RAK61690.1"/>
    <property type="molecule type" value="Genomic_DNA"/>
</dbReference>
<feature type="binding site" evidence="4">
    <location>
        <begin position="137"/>
        <end position="145"/>
    </location>
    <ligand>
        <name>ATP</name>
        <dbReference type="ChEBI" id="CHEBI:30616"/>
    </ligand>
</feature>
<comment type="similarity">
    <text evidence="1 5">Belongs to the 5-formyltetrahydrofolate cyclo-ligase family.</text>
</comment>
<keyword evidence="7" id="KW-1185">Reference proteome</keyword>
<dbReference type="Pfam" id="PF01812">
    <property type="entry name" value="5-FTHF_cyc-lig"/>
    <property type="match status" value="1"/>
</dbReference>
<dbReference type="SUPFAM" id="SSF100950">
    <property type="entry name" value="NagB/RpiA/CoA transferase-like"/>
    <property type="match status" value="1"/>
</dbReference>
<evidence type="ECO:0000313" key="7">
    <source>
        <dbReference type="Proteomes" id="UP000249842"/>
    </source>
</evidence>
<dbReference type="Proteomes" id="UP000249842">
    <property type="component" value="Unassembled WGS sequence"/>
</dbReference>
<dbReference type="GO" id="GO:0030272">
    <property type="term" value="F:5-formyltetrahydrofolate cyclo-ligase activity"/>
    <property type="evidence" value="ECO:0007669"/>
    <property type="project" value="UniProtKB-EC"/>
</dbReference>
<keyword evidence="3 4" id="KW-0067">ATP-binding</keyword>
<protein>
    <recommendedName>
        <fullName evidence="5">5-formyltetrahydrofolate cyclo-ligase</fullName>
        <ecNumber evidence="5">6.3.3.2</ecNumber>
    </recommendedName>
</protein>
<evidence type="ECO:0000256" key="1">
    <source>
        <dbReference type="ARBA" id="ARBA00010638"/>
    </source>
</evidence>
<evidence type="ECO:0000256" key="4">
    <source>
        <dbReference type="PIRSR" id="PIRSR006806-1"/>
    </source>
</evidence>
<dbReference type="EC" id="6.3.3.2" evidence="5"/>
<comment type="caution">
    <text evidence="6">The sequence shown here is derived from an EMBL/GenBank/DDBJ whole genome shotgun (WGS) entry which is preliminary data.</text>
</comment>
<feature type="binding site" evidence="4">
    <location>
        <position position="62"/>
    </location>
    <ligand>
        <name>substrate</name>
    </ligand>
</feature>
<organism evidence="6 7">
    <name type="scientific">Phenylobacterium hankyongense</name>
    <dbReference type="NCBI Taxonomy" id="1813876"/>
    <lineage>
        <taxon>Bacteria</taxon>
        <taxon>Pseudomonadati</taxon>
        <taxon>Pseudomonadota</taxon>
        <taxon>Alphaproteobacteria</taxon>
        <taxon>Caulobacterales</taxon>
        <taxon>Caulobacteraceae</taxon>
        <taxon>Phenylobacterium</taxon>
    </lineage>
</organism>
<dbReference type="GO" id="GO:0009396">
    <property type="term" value="P:folic acid-containing compound biosynthetic process"/>
    <property type="evidence" value="ECO:0007669"/>
    <property type="project" value="TreeGrafter"/>
</dbReference>
<accession>A0A328B2S8</accession>
<dbReference type="InterPro" id="IPR024185">
    <property type="entry name" value="FTHF_cligase-like_sf"/>
</dbReference>
<evidence type="ECO:0000313" key="6">
    <source>
        <dbReference type="EMBL" id="RAK61690.1"/>
    </source>
</evidence>
<dbReference type="GO" id="GO:0035999">
    <property type="term" value="P:tetrahydrofolate interconversion"/>
    <property type="evidence" value="ECO:0007669"/>
    <property type="project" value="TreeGrafter"/>
</dbReference>
<dbReference type="InterPro" id="IPR037171">
    <property type="entry name" value="NagB/RpiA_transferase-like"/>
</dbReference>
<comment type="catalytic activity">
    <reaction evidence="5">
        <text>(6S)-5-formyl-5,6,7,8-tetrahydrofolate + ATP = (6R)-5,10-methenyltetrahydrofolate + ADP + phosphate</text>
        <dbReference type="Rhea" id="RHEA:10488"/>
        <dbReference type="ChEBI" id="CHEBI:30616"/>
        <dbReference type="ChEBI" id="CHEBI:43474"/>
        <dbReference type="ChEBI" id="CHEBI:57455"/>
        <dbReference type="ChEBI" id="CHEBI:57457"/>
        <dbReference type="ChEBI" id="CHEBI:456216"/>
        <dbReference type="EC" id="6.3.3.2"/>
    </reaction>
</comment>
<reference evidence="7" key="1">
    <citation type="submission" date="2018-05" db="EMBL/GenBank/DDBJ databases">
        <authorList>
            <person name="Li X."/>
        </authorList>
    </citation>
    <scope>NUCLEOTIDE SEQUENCE [LARGE SCALE GENOMIC DNA]</scope>
    <source>
        <strain evidence="7">HKS-05</strain>
    </source>
</reference>
<evidence type="ECO:0000256" key="5">
    <source>
        <dbReference type="RuleBase" id="RU361279"/>
    </source>
</evidence>
<keyword evidence="2 4" id="KW-0547">Nucleotide-binding</keyword>
<dbReference type="GO" id="GO:0005524">
    <property type="term" value="F:ATP binding"/>
    <property type="evidence" value="ECO:0007669"/>
    <property type="project" value="UniProtKB-KW"/>
</dbReference>
<dbReference type="PIRSF" id="PIRSF006806">
    <property type="entry name" value="FTHF_cligase"/>
    <property type="match status" value="1"/>
</dbReference>
<keyword evidence="6" id="KW-0436">Ligase</keyword>
<name>A0A328B2S8_9CAUL</name>
<dbReference type="OrthoDB" id="9801938at2"/>
<gene>
    <name evidence="6" type="ORF">DJ021_04740</name>
</gene>
<dbReference type="InterPro" id="IPR002698">
    <property type="entry name" value="FTHF_cligase"/>
</dbReference>
<proteinExistence type="inferred from homology"/>